<comment type="subcellular location">
    <subcellularLocation>
        <location evidence="1">Mitochondrion</location>
    </subcellularLocation>
</comment>
<dbReference type="CDD" id="cd00926">
    <property type="entry name" value="Cyt_c_Oxidase_VIb"/>
    <property type="match status" value="1"/>
</dbReference>
<protein>
    <recommendedName>
        <fullName evidence="5">GCK domain-containing protein</fullName>
    </recommendedName>
</protein>
<feature type="compositionally biased region" description="Acidic residues" evidence="4">
    <location>
        <begin position="322"/>
        <end position="333"/>
    </location>
</feature>
<accession>A0AAV1I7S8</accession>
<dbReference type="SUPFAM" id="SSF47694">
    <property type="entry name" value="Cytochrome c oxidase subunit h"/>
    <property type="match status" value="1"/>
</dbReference>
<evidence type="ECO:0000313" key="6">
    <source>
        <dbReference type="EMBL" id="CAK0780794.1"/>
    </source>
</evidence>
<keyword evidence="7" id="KW-1185">Reference proteome</keyword>
<dbReference type="Pfam" id="PF02297">
    <property type="entry name" value="COX6B"/>
    <property type="match status" value="1"/>
</dbReference>
<proteinExistence type="predicted"/>
<dbReference type="SMART" id="SM01227">
    <property type="entry name" value="GCK"/>
    <property type="match status" value="1"/>
</dbReference>
<dbReference type="PANTHER" id="PTHR46281:SF8">
    <property type="entry name" value="CYTOCHROME C OXIDASE SUBUNIT 12, MITOCHONDRIAL"/>
    <property type="match status" value="1"/>
</dbReference>
<dbReference type="InterPro" id="IPR048280">
    <property type="entry name" value="COX6B-like"/>
</dbReference>
<feature type="region of interest" description="Disordered" evidence="4">
    <location>
        <begin position="124"/>
        <end position="344"/>
    </location>
</feature>
<organism evidence="6 7">
    <name type="scientific">Coccomyxa viridis</name>
    <dbReference type="NCBI Taxonomy" id="1274662"/>
    <lineage>
        <taxon>Eukaryota</taxon>
        <taxon>Viridiplantae</taxon>
        <taxon>Chlorophyta</taxon>
        <taxon>core chlorophytes</taxon>
        <taxon>Trebouxiophyceae</taxon>
        <taxon>Trebouxiophyceae incertae sedis</taxon>
        <taxon>Coccomyxaceae</taxon>
        <taxon>Coccomyxa</taxon>
    </lineage>
</organism>
<evidence type="ECO:0000259" key="5">
    <source>
        <dbReference type="SMART" id="SM01227"/>
    </source>
</evidence>
<dbReference type="PANTHER" id="PTHR46281">
    <property type="entry name" value="CYTOCHROME C OXIDASE SUBUNIT 6B"/>
    <property type="match status" value="1"/>
</dbReference>
<dbReference type="EMBL" id="CAUYUE010000006">
    <property type="protein sequence ID" value="CAK0780794.1"/>
    <property type="molecule type" value="Genomic_DNA"/>
</dbReference>
<dbReference type="Gene3D" id="1.10.287.2900">
    <property type="match status" value="1"/>
</dbReference>
<evidence type="ECO:0000256" key="1">
    <source>
        <dbReference type="ARBA" id="ARBA00004173"/>
    </source>
</evidence>
<dbReference type="InterPro" id="IPR012891">
    <property type="entry name" value="GCK_dom"/>
</dbReference>
<gene>
    <name evidence="6" type="ORF">CVIRNUC_005177</name>
</gene>
<keyword evidence="2" id="KW-0496">Mitochondrion</keyword>
<dbReference type="InterPro" id="IPR036549">
    <property type="entry name" value="CX6/COA6-like_sf"/>
</dbReference>
<sequence>MFARLLRDFGMVRVAEMAGEDKQDDPDEHVKEAFTEIRQVVTGQGDEKDPEEEDDETCGFCIFMKAGGCKKEFTDWSKCVDTKRGDGHNFTEECRDPTLNLQQCMEEHRDYYQDFMMDMATLKDEDSGDRSVQPASPDEQQSDKKDIKGNTEANKQSKVPEDHDSSSGTENPNKGKSGTSEQGGDKQKESSGEQEPTNGAKKDKGGDAESKNNGGANGEKKDDTGSKDKPKAPEGKTPEEPHSEQKQSDKHDIKGHTEANKQVKVSEDHDSSSGTKDNRSPEEKEPQETHDGHVVDDGASTQRGAAVGASASAIDGDKDGGEDGGEGEDEEEEKPTIEIKTASYDARFPATNQARHCYTRYNEYHRCVAQKGEGADECRVFQRAYRSLCPGEWLERWNEQREEGTWPGRY</sequence>
<reference evidence="6 7" key="1">
    <citation type="submission" date="2023-10" db="EMBL/GenBank/DDBJ databases">
        <authorList>
            <person name="Maclean D."/>
            <person name="Macfadyen A."/>
        </authorList>
    </citation>
    <scope>NUCLEOTIDE SEQUENCE [LARGE SCALE GENOMIC DNA]</scope>
</reference>
<evidence type="ECO:0000313" key="7">
    <source>
        <dbReference type="Proteomes" id="UP001314263"/>
    </source>
</evidence>
<dbReference type="Gene3D" id="1.10.10.140">
    <property type="entry name" value="Cytochrome c oxidase, subunit VIb"/>
    <property type="match status" value="1"/>
</dbReference>
<evidence type="ECO:0000256" key="4">
    <source>
        <dbReference type="SAM" id="MobiDB-lite"/>
    </source>
</evidence>
<dbReference type="Pfam" id="PF07802">
    <property type="entry name" value="GCK"/>
    <property type="match status" value="1"/>
</dbReference>
<feature type="compositionally biased region" description="Basic and acidic residues" evidence="4">
    <location>
        <begin position="200"/>
        <end position="210"/>
    </location>
</feature>
<feature type="compositionally biased region" description="Polar residues" evidence="4">
    <location>
        <begin position="166"/>
        <end position="182"/>
    </location>
</feature>
<comment type="caution">
    <text evidence="6">The sequence shown here is derived from an EMBL/GenBank/DDBJ whole genome shotgun (WGS) entry which is preliminary data.</text>
</comment>
<evidence type="ECO:0000256" key="3">
    <source>
        <dbReference type="ARBA" id="ARBA00023157"/>
    </source>
</evidence>
<keyword evidence="3" id="KW-1015">Disulfide bond</keyword>
<dbReference type="PROSITE" id="PS51808">
    <property type="entry name" value="CHCH"/>
    <property type="match status" value="1"/>
</dbReference>
<dbReference type="GO" id="GO:0045277">
    <property type="term" value="C:respiratory chain complex IV"/>
    <property type="evidence" value="ECO:0007669"/>
    <property type="project" value="InterPro"/>
</dbReference>
<feature type="compositionally biased region" description="Basic and acidic residues" evidence="4">
    <location>
        <begin position="218"/>
        <end position="296"/>
    </location>
</feature>
<feature type="domain" description="GCK" evidence="5">
    <location>
        <begin position="56"/>
        <end position="130"/>
    </location>
</feature>
<dbReference type="InterPro" id="IPR003213">
    <property type="entry name" value="Cyt_c_oxidase_su6B"/>
</dbReference>
<dbReference type="Proteomes" id="UP001314263">
    <property type="component" value="Unassembled WGS sequence"/>
</dbReference>
<dbReference type="GO" id="GO:0005739">
    <property type="term" value="C:mitochondrion"/>
    <property type="evidence" value="ECO:0007669"/>
    <property type="project" value="UniProtKB-SubCell"/>
</dbReference>
<dbReference type="AlphaFoldDB" id="A0AAV1I7S8"/>
<name>A0AAV1I7S8_9CHLO</name>
<evidence type="ECO:0000256" key="2">
    <source>
        <dbReference type="ARBA" id="ARBA00023128"/>
    </source>
</evidence>